<feature type="domain" description="SH3b" evidence="2">
    <location>
        <begin position="94"/>
        <end position="156"/>
    </location>
</feature>
<dbReference type="InterPro" id="IPR010466">
    <property type="entry name" value="DUF1058"/>
</dbReference>
<dbReference type="Pfam" id="PF06347">
    <property type="entry name" value="SH3_4"/>
    <property type="match status" value="1"/>
</dbReference>
<dbReference type="Gene3D" id="2.30.30.40">
    <property type="entry name" value="SH3 Domains"/>
    <property type="match status" value="2"/>
</dbReference>
<keyword evidence="4" id="KW-1185">Reference proteome</keyword>
<dbReference type="PROSITE" id="PS51781">
    <property type="entry name" value="SH3B"/>
    <property type="match status" value="1"/>
</dbReference>
<feature type="chain" id="PRO_5020840644" evidence="1">
    <location>
        <begin position="32"/>
        <end position="156"/>
    </location>
</feature>
<dbReference type="PANTHER" id="PTHR34408:SF1">
    <property type="entry name" value="GLYCOSYL HYDROLASE FAMILY 19 DOMAIN-CONTAINING PROTEIN HI_1415"/>
    <property type="match status" value="1"/>
</dbReference>
<name>A0A4R2N598_9BURK</name>
<organism evidence="3 4">
    <name type="scientific">Simplicispira metamorpha</name>
    <dbReference type="NCBI Taxonomy" id="80881"/>
    <lineage>
        <taxon>Bacteria</taxon>
        <taxon>Pseudomonadati</taxon>
        <taxon>Pseudomonadota</taxon>
        <taxon>Betaproteobacteria</taxon>
        <taxon>Burkholderiales</taxon>
        <taxon>Comamonadaceae</taxon>
        <taxon>Simplicispira</taxon>
    </lineage>
</organism>
<protein>
    <submittedName>
        <fullName evidence="3">SH3-like domain-containing protein</fullName>
    </submittedName>
</protein>
<reference evidence="3 4" key="1">
    <citation type="submission" date="2019-03" db="EMBL/GenBank/DDBJ databases">
        <title>Genomic Encyclopedia of Type Strains, Phase IV (KMG-IV): sequencing the most valuable type-strain genomes for metagenomic binning, comparative biology and taxonomic classification.</title>
        <authorList>
            <person name="Goeker M."/>
        </authorList>
    </citation>
    <scope>NUCLEOTIDE SEQUENCE [LARGE SCALE GENOMIC DNA]</scope>
    <source>
        <strain evidence="3 4">DSM 1837</strain>
    </source>
</reference>
<gene>
    <name evidence="3" type="ORF">EV674_12127</name>
</gene>
<dbReference type="InterPro" id="IPR003646">
    <property type="entry name" value="SH3-like_bac-type"/>
</dbReference>
<dbReference type="Proteomes" id="UP000295182">
    <property type="component" value="Unassembled WGS sequence"/>
</dbReference>
<evidence type="ECO:0000313" key="3">
    <source>
        <dbReference type="EMBL" id="TCP16039.1"/>
    </source>
</evidence>
<dbReference type="PANTHER" id="PTHR34408">
    <property type="entry name" value="FAMILY PROTEIN, PUTATIVE-RELATED"/>
    <property type="match status" value="1"/>
</dbReference>
<evidence type="ECO:0000259" key="2">
    <source>
        <dbReference type="PROSITE" id="PS51781"/>
    </source>
</evidence>
<dbReference type="Pfam" id="PF08239">
    <property type="entry name" value="SH3_3"/>
    <property type="match status" value="1"/>
</dbReference>
<dbReference type="InterPro" id="IPR052354">
    <property type="entry name" value="Cell_Wall_Dynamics_Protein"/>
</dbReference>
<evidence type="ECO:0000256" key="1">
    <source>
        <dbReference type="SAM" id="SignalP"/>
    </source>
</evidence>
<feature type="signal peptide" evidence="1">
    <location>
        <begin position="1"/>
        <end position="31"/>
    </location>
</feature>
<proteinExistence type="predicted"/>
<keyword evidence="1" id="KW-0732">Signal</keyword>
<dbReference type="SMART" id="SM00287">
    <property type="entry name" value="SH3b"/>
    <property type="match status" value="2"/>
</dbReference>
<comment type="caution">
    <text evidence="3">The sequence shown here is derived from an EMBL/GenBank/DDBJ whole genome shotgun (WGS) entry which is preliminary data.</text>
</comment>
<evidence type="ECO:0000313" key="4">
    <source>
        <dbReference type="Proteomes" id="UP000295182"/>
    </source>
</evidence>
<dbReference type="AlphaFoldDB" id="A0A4R2N598"/>
<sequence length="156" mass="17266">MLSLTHRLSQTFLALGLAAGAVFSSISAAQAQEFVSIKTTTAHVREKPAARAPSLWELGAGYPLQVTQRKNGWLRVKDHEATLGWVHAPQTHKKPHMVITARSAQLRAGPGTQHKPLAKLDQHEVVRTLKKSGDWAQVQREGGQKGWISRRLAWGW</sequence>
<dbReference type="EMBL" id="SLXH01000021">
    <property type="protein sequence ID" value="TCP16039.1"/>
    <property type="molecule type" value="Genomic_DNA"/>
</dbReference>
<accession>A0A4R2N598</accession>